<accession>A0A8T9BC85</accession>
<reference evidence="3 4" key="1">
    <citation type="submission" date="2018-05" db="EMBL/GenBank/DDBJ databases">
        <title>Whole genome sequencing for identification of molecular markers to develop diagnostic detection tools for the regulated plant pathogen Lachnellula willkommii.</title>
        <authorList>
            <person name="Giroux E."/>
            <person name="Bilodeau G."/>
        </authorList>
    </citation>
    <scope>NUCLEOTIDE SEQUENCE [LARGE SCALE GENOMIC DNA]</scope>
    <source>
        <strain evidence="3 4">CBS 203.66</strain>
    </source>
</reference>
<comment type="caution">
    <text evidence="3">The sequence shown here is derived from an EMBL/GenBank/DDBJ whole genome shotgun (WGS) entry which is preliminary data.</text>
</comment>
<feature type="region of interest" description="Disordered" evidence="1">
    <location>
        <begin position="529"/>
        <end position="702"/>
    </location>
</feature>
<dbReference type="OrthoDB" id="7464126at2759"/>
<keyword evidence="4" id="KW-1185">Reference proteome</keyword>
<feature type="compositionally biased region" description="Low complexity" evidence="1">
    <location>
        <begin position="676"/>
        <end position="685"/>
    </location>
</feature>
<protein>
    <recommendedName>
        <fullName evidence="2">DUF8035 domain-containing protein</fullName>
    </recommendedName>
</protein>
<dbReference type="AlphaFoldDB" id="A0A8T9BC85"/>
<feature type="region of interest" description="Disordered" evidence="1">
    <location>
        <begin position="424"/>
        <end position="475"/>
    </location>
</feature>
<proteinExistence type="predicted"/>
<feature type="compositionally biased region" description="Pro residues" evidence="1">
    <location>
        <begin position="609"/>
        <end position="618"/>
    </location>
</feature>
<sequence>MSFGASPSDIIIVVAFCKNLYRKCRDAGGVYDEISREVRGLHTVLRHLKDEVEAPDSPLNRDHSIGGRQLESIIGNCDFTLRQLDGLLQKYGRLGADGGGNSPSSPRGLCDKVRFGSNEMDQLGAIRVKLISHKTSMALFLDTIQLHESGKMSTTLDNHGSQLDVILDKVDSIAARMGQKSGGSVMTSYDDDDKWKQFRRELVSEGLSSTVLQQHKDVLRAYIREIDQKGLLDDMPQSGNPNGFSQGVNPHLWLENAHTGSFIDTPPSFDSLNSPTDDSRAKEMVIREDNMKFPQSMKLERLQPEIRKNLGLLQQPVPAQGIPIPKATPVFNRNIQLEPSPFPVLTTSDDKQIQYHNTSGSSDDDSKTDNLSRRSKSPSKGDLIRTSDLLALSRALQVLPSGSPQSFRSQSSVGEDDARRSIAYRPKEQSGVSSSPRTGAISIPSANPRDYTERFGTSPRPDTSRLAPDSYGNEIPSDAKWTKMARRLVSPEVLDQDRRRYEARPDFVAVLGILSRDEIEDYAVRSQALRAARSRRSHPIPAPSQNPRSALRAPECRGGRDTPSTDEEDQSSDSDHHKSKHRSKASRSYTPSNVSSTTPRSGYPAPFGSQPPPSPMSSPSPMSQPGWMPEPPREKSGQRGFWSPASGQAGQGYTYSPSKDREKERDSSRRNHRSSSRQSHSSSHSSHSKNKNQKSEKSHWKESVTVAGIGGAAASLLSVLAETARASEFFMNSV</sequence>
<feature type="compositionally biased region" description="Polar residues" evidence="1">
    <location>
        <begin position="589"/>
        <end position="600"/>
    </location>
</feature>
<feature type="domain" description="DUF8035" evidence="2">
    <location>
        <begin position="478"/>
        <end position="532"/>
    </location>
</feature>
<feature type="compositionally biased region" description="Basic and acidic residues" evidence="1">
    <location>
        <begin position="658"/>
        <end position="669"/>
    </location>
</feature>
<evidence type="ECO:0000259" key="2">
    <source>
        <dbReference type="Pfam" id="PF26118"/>
    </source>
</evidence>
<dbReference type="PANTHER" id="PTHR42081">
    <property type="entry name" value="ZINC FINGER PROTEIN DHHC DOMAIN CONTAINING PROTEIN"/>
    <property type="match status" value="1"/>
</dbReference>
<dbReference type="Pfam" id="PF26118">
    <property type="entry name" value="DUF8035"/>
    <property type="match status" value="1"/>
</dbReference>
<evidence type="ECO:0000313" key="3">
    <source>
        <dbReference type="EMBL" id="TVY17624.1"/>
    </source>
</evidence>
<gene>
    <name evidence="3" type="ORF">LARI1_G005776</name>
</gene>
<organism evidence="3 4">
    <name type="scientific">Lachnellula arida</name>
    <dbReference type="NCBI Taxonomy" id="1316785"/>
    <lineage>
        <taxon>Eukaryota</taxon>
        <taxon>Fungi</taxon>
        <taxon>Dikarya</taxon>
        <taxon>Ascomycota</taxon>
        <taxon>Pezizomycotina</taxon>
        <taxon>Leotiomycetes</taxon>
        <taxon>Helotiales</taxon>
        <taxon>Lachnaceae</taxon>
        <taxon>Lachnellula</taxon>
    </lineage>
</organism>
<dbReference type="PANTHER" id="PTHR42081:SF2">
    <property type="entry name" value="NIPPED-B-LIKE PROTEIN B"/>
    <property type="match status" value="1"/>
</dbReference>
<feature type="region of interest" description="Disordered" evidence="1">
    <location>
        <begin position="354"/>
        <end position="383"/>
    </location>
</feature>
<feature type="compositionally biased region" description="Basic and acidic residues" evidence="1">
    <location>
        <begin position="693"/>
        <end position="702"/>
    </location>
</feature>
<dbReference type="Proteomes" id="UP000469559">
    <property type="component" value="Unassembled WGS sequence"/>
</dbReference>
<feature type="compositionally biased region" description="Polar residues" evidence="1">
    <location>
        <begin position="645"/>
        <end position="657"/>
    </location>
</feature>
<dbReference type="InterPro" id="IPR058348">
    <property type="entry name" value="DUF8035"/>
</dbReference>
<dbReference type="EMBL" id="QGMF01000237">
    <property type="protein sequence ID" value="TVY17624.1"/>
    <property type="molecule type" value="Genomic_DNA"/>
</dbReference>
<name>A0A8T9BC85_9HELO</name>
<evidence type="ECO:0000256" key="1">
    <source>
        <dbReference type="SAM" id="MobiDB-lite"/>
    </source>
</evidence>
<evidence type="ECO:0000313" key="4">
    <source>
        <dbReference type="Proteomes" id="UP000469559"/>
    </source>
</evidence>